<dbReference type="STRING" id="28084.Lche_0228"/>
<evidence type="ECO:0000256" key="1">
    <source>
        <dbReference type="ARBA" id="ARBA00022737"/>
    </source>
</evidence>
<dbReference type="InterPro" id="IPR036770">
    <property type="entry name" value="Ankyrin_rpt-contain_sf"/>
</dbReference>
<reference evidence="3 4" key="1">
    <citation type="submission" date="2015-11" db="EMBL/GenBank/DDBJ databases">
        <title>Genomic analysis of 38 Legionella species identifies large and diverse effector repertoires.</title>
        <authorList>
            <person name="Burstein D."/>
            <person name="Amaro F."/>
            <person name="Zusman T."/>
            <person name="Lifshitz Z."/>
            <person name="Cohen O."/>
            <person name="Gilbert J.A."/>
            <person name="Pupko T."/>
            <person name="Shuman H.A."/>
            <person name="Segal G."/>
        </authorList>
    </citation>
    <scope>NUCLEOTIDE SEQUENCE [LARGE SCALE GENOMIC DNA]</scope>
    <source>
        <strain evidence="3 4">ORW</strain>
    </source>
</reference>
<dbReference type="PATRIC" id="fig|28084.5.peg.244"/>
<dbReference type="InterPro" id="IPR050019">
    <property type="entry name" value="T4SS_AnkQ"/>
</dbReference>
<proteinExistence type="predicted"/>
<dbReference type="Gene3D" id="1.25.40.20">
    <property type="entry name" value="Ankyrin repeat-containing domain"/>
    <property type="match status" value="1"/>
</dbReference>
<name>A0A0W0SHA7_9GAMM</name>
<dbReference type="PANTHER" id="PTHR24171">
    <property type="entry name" value="ANKYRIN REPEAT DOMAIN-CONTAINING PROTEIN 39-RELATED"/>
    <property type="match status" value="1"/>
</dbReference>
<dbReference type="RefSeq" id="WP_058387252.1">
    <property type="nucleotide sequence ID" value="NZ_LNXW01000008.1"/>
</dbReference>
<organism evidence="3 4">
    <name type="scientific">Legionella cherrii</name>
    <dbReference type="NCBI Taxonomy" id="28084"/>
    <lineage>
        <taxon>Bacteria</taxon>
        <taxon>Pseudomonadati</taxon>
        <taxon>Pseudomonadota</taxon>
        <taxon>Gammaproteobacteria</taxon>
        <taxon>Legionellales</taxon>
        <taxon>Legionellaceae</taxon>
        <taxon>Legionella</taxon>
    </lineage>
</organism>
<sequence>MASSPFQVKKIILSDKLRALVNTPHVCIEEINALLDAELNTVPGGKALDQLTDFIHLVTFIRLKHFSDPIRALQIFADKNTTPETAKALVNAIRMAPARDDKIYELICILAQNEKLARYSDIAHVTPLRFAMIVNKSGSAKEPKYVEEECKEWYLLFDLFGLCKNLPHDLIPLLAKHLCTTNPSAEDLQALGLFLSHLDKLKLLHYEIVTVMLPQLNNKRNIENLQSLLLFLQKNDLLHPQVLDHALPWLHYLDVLKIFFSIYSEELQSASSCREALEKLPLYCQLSLPDAGNFDDVVTTNTPLHLAVIQRNLFSLKQALRLANSKLLLATSYENTALVLACKLADKQPAQLILARMRELGCDVNQADHHGMTALHWARLYHFDSLAAELIAAGANEKIKTANGKSSTYFAKHQFTLVDFKIEGHEIIEDNFKLKNSALTDIAFHADKIALNLKLTSSDEIMELYQRDEGAQIRSSNRFNLFFKTFRTRLIEWLGKQRELDLEAGQSAAARSTPG</sequence>
<protein>
    <submittedName>
        <fullName evidence="3">Substrate of the Dot/Icm secretion system</fullName>
    </submittedName>
</protein>
<dbReference type="OrthoDB" id="8960888at2"/>
<gene>
    <name evidence="3" type="primary">ankQ</name>
    <name evidence="3" type="ORF">Lche_0228</name>
</gene>
<dbReference type="Proteomes" id="UP000054921">
    <property type="component" value="Unassembled WGS sequence"/>
</dbReference>
<evidence type="ECO:0000256" key="2">
    <source>
        <dbReference type="ARBA" id="ARBA00023043"/>
    </source>
</evidence>
<evidence type="ECO:0000313" key="3">
    <source>
        <dbReference type="EMBL" id="KTC82548.1"/>
    </source>
</evidence>
<keyword evidence="1" id="KW-0677">Repeat</keyword>
<evidence type="ECO:0000313" key="4">
    <source>
        <dbReference type="Proteomes" id="UP000054921"/>
    </source>
</evidence>
<dbReference type="AlphaFoldDB" id="A0A0W0SHA7"/>
<dbReference type="EMBL" id="LNXW01000008">
    <property type="protein sequence ID" value="KTC82548.1"/>
    <property type="molecule type" value="Genomic_DNA"/>
</dbReference>
<dbReference type="SUPFAM" id="SSF48403">
    <property type="entry name" value="Ankyrin repeat"/>
    <property type="match status" value="1"/>
</dbReference>
<accession>A0A0W0SHA7</accession>
<keyword evidence="2" id="KW-0040">ANK repeat</keyword>
<dbReference type="NCBIfam" id="NF043027">
    <property type="entry name" value="T4SS_AnkQ"/>
    <property type="match status" value="1"/>
</dbReference>
<comment type="caution">
    <text evidence="3">The sequence shown here is derived from an EMBL/GenBank/DDBJ whole genome shotgun (WGS) entry which is preliminary data.</text>
</comment>